<feature type="signal peptide" evidence="1">
    <location>
        <begin position="1"/>
        <end position="22"/>
    </location>
</feature>
<dbReference type="PROSITE" id="PS51257">
    <property type="entry name" value="PROKAR_LIPOPROTEIN"/>
    <property type="match status" value="1"/>
</dbReference>
<dbReference type="InterPro" id="IPR038765">
    <property type="entry name" value="Papain-like_cys_pep_sf"/>
</dbReference>
<dbReference type="eggNOG" id="ENOG50331I2">
    <property type="taxonomic scope" value="Bacteria"/>
</dbReference>
<sequence>MKQLIKSAAVVLTGLLVSCAFEPGFPAQTGPGVQIETSVNEYLSRKDVLALSHLQTEHVVGEEKLKTLVLDFIGGGNTPGRSAVSPGPVITGLTKLEGKGFGSPGNNARMSLGNPDPAEIPFYVFTIENREEGTLGFALTCGDDRIGNVLAVVEKGVYDDMENPFLPIFYSYLDQYIGNTIDIYNSITEEDINAALAKSGSSPAPVTRSVLPIIDDMFFYDIESVKDMGIPLLKTYWGQGYPYNALVSSALGGSYPTGCVATAMAQIMAYHKFPNNWYNNGVPLARYNWDAMISGRADNGVATLMVEIGQRVQMGYSPNGSNTDADNIAGAFVNMGYISSSFMSFNPAHIMTSINSGCPVLINGYDTKTVTLSFLGIPIKTKYTGHTWIIDGFRSRYLVVNKTIVNLQNPMQYVHCNLGWDGYCDGWYLGDVFYAAPGMIPEPDPPVQQRSQTPNNYQYKLEIMPYVYPNPALQNMGY</sequence>
<dbReference type="GO" id="GO:0006508">
    <property type="term" value="P:proteolysis"/>
    <property type="evidence" value="ECO:0007669"/>
    <property type="project" value="InterPro"/>
</dbReference>
<reference evidence="2 3" key="2">
    <citation type="journal article" date="2011" name="ISME J.">
        <title>RNA-seq reveals cooperative metabolic interactions between two termite-gut spirochete species in co-culture.</title>
        <authorList>
            <person name="Rosenthal A.Z."/>
            <person name="Matson E.G."/>
            <person name="Eldar A."/>
            <person name="Leadbetter J.R."/>
        </authorList>
    </citation>
    <scope>NUCLEOTIDE SEQUENCE [LARGE SCALE GENOMIC DNA]</scope>
    <source>
        <strain evidence="3">ATCC BAA-887 / DSM 12427 / ZAS-2</strain>
    </source>
</reference>
<dbReference type="RefSeq" id="WP_015707974.1">
    <property type="nucleotide sequence ID" value="NC_015578.1"/>
</dbReference>
<gene>
    <name evidence="2" type="ordered locus">TREPR_2216</name>
</gene>
<dbReference type="SUPFAM" id="SSF54001">
    <property type="entry name" value="Cysteine proteinases"/>
    <property type="match status" value="1"/>
</dbReference>
<dbReference type="Pfam" id="PF01640">
    <property type="entry name" value="Peptidase_C10"/>
    <property type="match status" value="1"/>
</dbReference>
<dbReference type="PRINTS" id="PR00797">
    <property type="entry name" value="STREPTOPAIN"/>
</dbReference>
<dbReference type="InterPro" id="IPR000200">
    <property type="entry name" value="Peptidase_C10"/>
</dbReference>
<dbReference type="InterPro" id="IPR044934">
    <property type="entry name" value="Streptopain_sf"/>
</dbReference>
<dbReference type="OrthoDB" id="2235251at2"/>
<evidence type="ECO:0000256" key="1">
    <source>
        <dbReference type="SAM" id="SignalP"/>
    </source>
</evidence>
<dbReference type="EMBL" id="CP001843">
    <property type="protein sequence ID" value="AEF84858.1"/>
    <property type="molecule type" value="Genomic_DNA"/>
</dbReference>
<dbReference type="Proteomes" id="UP000009223">
    <property type="component" value="Chromosome"/>
</dbReference>
<organism evidence="2 3">
    <name type="scientific">Treponema primitia (strain ATCC BAA-887 / DSM 12427 / ZAS-2)</name>
    <dbReference type="NCBI Taxonomy" id="545694"/>
    <lineage>
        <taxon>Bacteria</taxon>
        <taxon>Pseudomonadati</taxon>
        <taxon>Spirochaetota</taxon>
        <taxon>Spirochaetia</taxon>
        <taxon>Spirochaetales</taxon>
        <taxon>Treponemataceae</taxon>
        <taxon>Treponema</taxon>
    </lineage>
</organism>
<dbReference type="STRING" id="545694.TREPR_2216"/>
<proteinExistence type="predicted"/>
<feature type="chain" id="PRO_5003331908" evidence="1">
    <location>
        <begin position="23"/>
        <end position="478"/>
    </location>
</feature>
<evidence type="ECO:0000313" key="2">
    <source>
        <dbReference type="EMBL" id="AEF84858.1"/>
    </source>
</evidence>
<dbReference type="Gene3D" id="3.90.70.50">
    <property type="entry name" value="Peptidase C10, streptopain"/>
    <property type="match status" value="1"/>
</dbReference>
<dbReference type="AlphaFoldDB" id="F5YII7"/>
<accession>F5YII7</accession>
<dbReference type="HOGENOM" id="CLU_045358_0_0_12"/>
<keyword evidence="1" id="KW-0732">Signal</keyword>
<keyword evidence="3" id="KW-1185">Reference proteome</keyword>
<dbReference type="GO" id="GO:0008234">
    <property type="term" value="F:cysteine-type peptidase activity"/>
    <property type="evidence" value="ECO:0007669"/>
    <property type="project" value="InterPro"/>
</dbReference>
<protein>
    <submittedName>
        <fullName evidence="2">Putative pyrogenic exotoxin B</fullName>
    </submittedName>
</protein>
<dbReference type="KEGG" id="tpi:TREPR_2216"/>
<name>F5YII7_TREPZ</name>
<reference evidence="3" key="1">
    <citation type="submission" date="2009-12" db="EMBL/GenBank/DDBJ databases">
        <title>Complete sequence of Treponema primitia strain ZAS-2.</title>
        <authorList>
            <person name="Tetu S.G."/>
            <person name="Matson E."/>
            <person name="Ren Q."/>
            <person name="Seshadri R."/>
            <person name="Elbourne L."/>
            <person name="Hassan K.A."/>
            <person name="Durkin A."/>
            <person name="Radune D."/>
            <person name="Mohamoud Y."/>
            <person name="Shay R."/>
            <person name="Jin S."/>
            <person name="Zhang X."/>
            <person name="Lucey K."/>
            <person name="Ballor N.R."/>
            <person name="Ottesen E."/>
            <person name="Rosenthal R."/>
            <person name="Allen A."/>
            <person name="Leadbetter J.R."/>
            <person name="Paulsen I.T."/>
        </authorList>
    </citation>
    <scope>NUCLEOTIDE SEQUENCE [LARGE SCALE GENOMIC DNA]</scope>
    <source>
        <strain evidence="3">ATCC BAA-887 / DSM 12427 / ZAS-2</strain>
    </source>
</reference>
<evidence type="ECO:0000313" key="3">
    <source>
        <dbReference type="Proteomes" id="UP000009223"/>
    </source>
</evidence>